<proteinExistence type="predicted"/>
<accession>A0A841J7D9</accession>
<evidence type="ECO:0008006" key="3">
    <source>
        <dbReference type="Google" id="ProtNLM"/>
    </source>
</evidence>
<name>A0A841J7D9_9SPHI</name>
<comment type="caution">
    <text evidence="1">The sequence shown here is derived from an EMBL/GenBank/DDBJ whole genome shotgun (WGS) entry which is preliminary data.</text>
</comment>
<sequence>MSTFVVGGIEKIEYAPASLTGVILPAAWKPMPNIAVGSVKMTKNIGSKTSIKQEDGNKTFLNVFQPADGDTLTIGLLEQNPDLVKELFDVDFTAATTTTEYYAGEKIAHLAIRITTVPMKDSRKCIITIYNNDVQTGYDNNITSDAVEQLALTANIGSYRKAGDIKDKVYTKQFVNADGTVIDSTPAG</sequence>
<organism evidence="1 2">
    <name type="scientific">Mucilaginibacter lappiensis</name>
    <dbReference type="NCBI Taxonomy" id="354630"/>
    <lineage>
        <taxon>Bacteria</taxon>
        <taxon>Pseudomonadati</taxon>
        <taxon>Bacteroidota</taxon>
        <taxon>Sphingobacteriia</taxon>
        <taxon>Sphingobacteriales</taxon>
        <taxon>Sphingobacteriaceae</taxon>
        <taxon>Mucilaginibacter</taxon>
    </lineage>
</organism>
<reference evidence="1 2" key="1">
    <citation type="submission" date="2020-08" db="EMBL/GenBank/DDBJ databases">
        <title>Genomic Encyclopedia of Type Strains, Phase IV (KMG-V): Genome sequencing to study the core and pangenomes of soil and plant-associated prokaryotes.</title>
        <authorList>
            <person name="Whitman W."/>
        </authorList>
    </citation>
    <scope>NUCLEOTIDE SEQUENCE [LARGE SCALE GENOMIC DNA]</scope>
    <source>
        <strain evidence="1 2">MP601</strain>
    </source>
</reference>
<dbReference type="AlphaFoldDB" id="A0A841J7D9"/>
<evidence type="ECO:0000313" key="2">
    <source>
        <dbReference type="Proteomes" id="UP000548326"/>
    </source>
</evidence>
<dbReference type="Proteomes" id="UP000548326">
    <property type="component" value="Unassembled WGS sequence"/>
</dbReference>
<evidence type="ECO:0000313" key="1">
    <source>
        <dbReference type="EMBL" id="MBB6126963.1"/>
    </source>
</evidence>
<gene>
    <name evidence="1" type="ORF">HDF22_001069</name>
</gene>
<protein>
    <recommendedName>
        <fullName evidence="3">Phage tail protein</fullName>
    </recommendedName>
</protein>
<dbReference type="EMBL" id="JACHCA010000003">
    <property type="protein sequence ID" value="MBB6126963.1"/>
    <property type="molecule type" value="Genomic_DNA"/>
</dbReference>
<dbReference type="RefSeq" id="WP_183586137.1">
    <property type="nucleotide sequence ID" value="NZ_JACHCA010000003.1"/>
</dbReference>